<dbReference type="AlphaFoldDB" id="A0A9J6CCT3"/>
<feature type="signal peptide" evidence="1">
    <location>
        <begin position="1"/>
        <end position="19"/>
    </location>
</feature>
<keyword evidence="1" id="KW-0732">Signal</keyword>
<feature type="chain" id="PRO_5039922031" evidence="1">
    <location>
        <begin position="20"/>
        <end position="75"/>
    </location>
</feature>
<proteinExistence type="predicted"/>
<accession>A0A9J6CCT3</accession>
<evidence type="ECO:0000256" key="1">
    <source>
        <dbReference type="SAM" id="SignalP"/>
    </source>
</evidence>
<reference evidence="2" key="1">
    <citation type="submission" date="2021-03" db="EMBL/GenBank/DDBJ databases">
        <title>Chromosome level genome of the anhydrobiotic midge Polypedilum vanderplanki.</title>
        <authorList>
            <person name="Yoshida Y."/>
            <person name="Kikawada T."/>
            <person name="Gusev O."/>
        </authorList>
    </citation>
    <scope>NUCLEOTIDE SEQUENCE</scope>
    <source>
        <strain evidence="2">NIAS01</strain>
        <tissue evidence="2">Whole body or cell culture</tissue>
    </source>
</reference>
<sequence length="75" mass="8590">MKLLSSAVLFCCFLNFSIGNFVTIRCEYSMNSWLQTNGEKYECKVLNYNIFNGNRVTIENAEGIHQNGKTNDDVK</sequence>
<keyword evidence="3" id="KW-1185">Reference proteome</keyword>
<comment type="caution">
    <text evidence="2">The sequence shown here is derived from an EMBL/GenBank/DDBJ whole genome shotgun (WGS) entry which is preliminary data.</text>
</comment>
<gene>
    <name evidence="2" type="ORF">PVAND_009211</name>
</gene>
<evidence type="ECO:0000313" key="2">
    <source>
        <dbReference type="EMBL" id="KAG5679656.1"/>
    </source>
</evidence>
<protein>
    <submittedName>
        <fullName evidence="2">Uncharacterized protein</fullName>
    </submittedName>
</protein>
<evidence type="ECO:0000313" key="3">
    <source>
        <dbReference type="Proteomes" id="UP001107558"/>
    </source>
</evidence>
<dbReference type="Proteomes" id="UP001107558">
    <property type="component" value="Chromosome 1"/>
</dbReference>
<organism evidence="2 3">
    <name type="scientific">Polypedilum vanderplanki</name>
    <name type="common">Sleeping chironomid midge</name>
    <dbReference type="NCBI Taxonomy" id="319348"/>
    <lineage>
        <taxon>Eukaryota</taxon>
        <taxon>Metazoa</taxon>
        <taxon>Ecdysozoa</taxon>
        <taxon>Arthropoda</taxon>
        <taxon>Hexapoda</taxon>
        <taxon>Insecta</taxon>
        <taxon>Pterygota</taxon>
        <taxon>Neoptera</taxon>
        <taxon>Endopterygota</taxon>
        <taxon>Diptera</taxon>
        <taxon>Nematocera</taxon>
        <taxon>Chironomoidea</taxon>
        <taxon>Chironomidae</taxon>
        <taxon>Chironominae</taxon>
        <taxon>Polypedilum</taxon>
        <taxon>Polypedilum</taxon>
    </lineage>
</organism>
<dbReference type="EMBL" id="JADBJN010000001">
    <property type="protein sequence ID" value="KAG5679656.1"/>
    <property type="molecule type" value="Genomic_DNA"/>
</dbReference>
<name>A0A9J6CCT3_POLVA</name>